<dbReference type="PANTHER" id="PTHR16317:SF1">
    <property type="entry name" value="KICSTOR COMPLEX PROTEIN ITFG2"/>
    <property type="match status" value="1"/>
</dbReference>
<reference evidence="2 3" key="1">
    <citation type="submission" date="2019-01" db="EMBL/GenBank/DDBJ databases">
        <authorList>
            <person name="Sayadi A."/>
        </authorList>
    </citation>
    <scope>NUCLEOTIDE SEQUENCE [LARGE SCALE GENOMIC DNA]</scope>
</reference>
<feature type="region of interest" description="Disordered" evidence="1">
    <location>
        <begin position="98"/>
        <end position="139"/>
    </location>
</feature>
<evidence type="ECO:0000313" key="2">
    <source>
        <dbReference type="EMBL" id="VEN46586.1"/>
    </source>
</evidence>
<feature type="compositionally biased region" description="Low complexity" evidence="1">
    <location>
        <begin position="266"/>
        <end position="278"/>
    </location>
</feature>
<feature type="compositionally biased region" description="Basic and acidic residues" evidence="1">
    <location>
        <begin position="99"/>
        <end position="108"/>
    </location>
</feature>
<proteinExistence type="predicted"/>
<dbReference type="PANTHER" id="PTHR16317">
    <property type="entry name" value="INTEGRIN ALPHA REPEAT DOMAIN-CONTAINING"/>
    <property type="match status" value="1"/>
</dbReference>
<accession>A0A653CFT6</accession>
<dbReference type="Proteomes" id="UP000410492">
    <property type="component" value="Unassembled WGS sequence"/>
</dbReference>
<organism evidence="2 3">
    <name type="scientific">Callosobruchus maculatus</name>
    <name type="common">Southern cowpea weevil</name>
    <name type="synonym">Pulse bruchid</name>
    <dbReference type="NCBI Taxonomy" id="64391"/>
    <lineage>
        <taxon>Eukaryota</taxon>
        <taxon>Metazoa</taxon>
        <taxon>Ecdysozoa</taxon>
        <taxon>Arthropoda</taxon>
        <taxon>Hexapoda</taxon>
        <taxon>Insecta</taxon>
        <taxon>Pterygota</taxon>
        <taxon>Neoptera</taxon>
        <taxon>Endopterygota</taxon>
        <taxon>Coleoptera</taxon>
        <taxon>Polyphaga</taxon>
        <taxon>Cucujiformia</taxon>
        <taxon>Chrysomeloidea</taxon>
        <taxon>Chrysomelidae</taxon>
        <taxon>Bruchinae</taxon>
        <taxon>Bruchini</taxon>
        <taxon>Callosobruchus</taxon>
    </lineage>
</organism>
<feature type="compositionally biased region" description="Low complexity" evidence="1">
    <location>
        <begin position="112"/>
        <end position="122"/>
    </location>
</feature>
<dbReference type="OrthoDB" id="9996127at2759"/>
<feature type="region of interest" description="Disordered" evidence="1">
    <location>
        <begin position="263"/>
        <end position="284"/>
    </location>
</feature>
<name>A0A653CFT6_CALMS</name>
<protein>
    <submittedName>
        <fullName evidence="2">Uncharacterized protein</fullName>
    </submittedName>
</protein>
<dbReference type="EMBL" id="CAACVG010007679">
    <property type="protein sequence ID" value="VEN46586.1"/>
    <property type="molecule type" value="Genomic_DNA"/>
</dbReference>
<evidence type="ECO:0000256" key="1">
    <source>
        <dbReference type="SAM" id="MobiDB-lite"/>
    </source>
</evidence>
<keyword evidence="3" id="KW-1185">Reference proteome</keyword>
<dbReference type="Pfam" id="PF15907">
    <property type="entry name" value="Itfg2"/>
    <property type="match status" value="1"/>
</dbReference>
<gene>
    <name evidence="2" type="ORF">CALMAC_LOCUS8624</name>
</gene>
<dbReference type="SUPFAM" id="SSF69318">
    <property type="entry name" value="Integrin alpha N-terminal domain"/>
    <property type="match status" value="1"/>
</dbReference>
<sequence length="436" mass="47328">MRAISLVNKLEFEFSGNVVRNAIALGDLDNDGLNELAVGNANGDVAVFKGQDKIQTISKLTFVSCVAIGDIMNQKKNILIIITADGWCHLYAAPEVDEQSEKTEKASDEVDGQTQSTSGSGSLENLPTSDSSSNSIKSAKKNEKVPLVCIHMQRIPANAKSILLGDIDSDGSLEMVLGLTDRVVRSYKWVGNPHKPTLNITDSNVPFEPSDKVLGKFVALNKWECANQIGSITLHHSMDGRGFLLIAQPGGTFMRINCSPNVEHGSTANSEQSTSTSSQGENISGNVDYQRLGISRMRNPNISTEILGDLRCLHEINDGSGTGDSQQCITKGRPYALATLDGTIMLVQDEVISWAIAVDHQIFALTKLDVTGNGADDIVVCSWDGQTYILDQEKNSVRFHLNEAVQAFESGFYSISPDKPNVTCLVYVTFKNKVRI</sequence>
<dbReference type="InterPro" id="IPR028994">
    <property type="entry name" value="Integrin_alpha_N"/>
</dbReference>
<dbReference type="GO" id="GO:0032006">
    <property type="term" value="P:regulation of TOR signaling"/>
    <property type="evidence" value="ECO:0007669"/>
    <property type="project" value="TreeGrafter"/>
</dbReference>
<evidence type="ECO:0000313" key="3">
    <source>
        <dbReference type="Proteomes" id="UP000410492"/>
    </source>
</evidence>
<dbReference type="InterPro" id="IPR031793">
    <property type="entry name" value="KICSTOR_ITFG2"/>
</dbReference>
<dbReference type="AlphaFoldDB" id="A0A653CFT6"/>